<protein>
    <submittedName>
        <fullName evidence="1">Ribosomal protein L7/L12</fullName>
    </submittedName>
</protein>
<dbReference type="Pfam" id="PF20115">
    <property type="entry name" value="DUF6505"/>
    <property type="match status" value="1"/>
</dbReference>
<dbReference type="AlphaFoldDB" id="A4GIF4"/>
<dbReference type="EMBL" id="EF100190">
    <property type="protein sequence ID" value="ABL60964.1"/>
    <property type="molecule type" value="Genomic_DNA"/>
</dbReference>
<accession>A4GIF4</accession>
<organism evidence="1">
    <name type="scientific">uncultured marine bacterium HF10_19P19</name>
    <dbReference type="NCBI Taxonomy" id="413067"/>
    <lineage>
        <taxon>Bacteria</taxon>
        <taxon>environmental samples</taxon>
    </lineage>
</organism>
<dbReference type="InterPro" id="IPR045442">
    <property type="entry name" value="DUF6505"/>
</dbReference>
<reference evidence="1" key="2">
    <citation type="journal article" date="2007" name="Proc. Natl. Acad. Sci. U.S.A.">
        <title>Proteorhodopsin photosystem gene expression enables photophosphorylation in a heterologous host.</title>
        <authorList>
            <person name="Martinez A."/>
            <person name="Bradley A.S."/>
            <person name="Waldbauer J.R."/>
            <person name="Summons R.E."/>
            <person name="Delong E.F."/>
        </authorList>
    </citation>
    <scope>NUCLEOTIDE SEQUENCE</scope>
</reference>
<dbReference type="GO" id="GO:0005840">
    <property type="term" value="C:ribosome"/>
    <property type="evidence" value="ECO:0007669"/>
    <property type="project" value="UniProtKB-KW"/>
</dbReference>
<sequence length="171" mass="18498">MKLARTIRFDASDEHVFAHAADEGEWAISGSFSFAHTTDQQLTGKTKQAFANGFLAVPSFGYSTLVSVATASDADIAQLRSALVEHFISVYGAPDAQAAGSAADEEISFMAEICHEHKTGTLLSLQRSLTDEGIKEQFRALAKAESCAEQKIWQIVEEDETDEQHNSGTNA</sequence>
<keyword evidence="1" id="KW-0689">Ribosomal protein</keyword>
<proteinExistence type="predicted"/>
<gene>
    <name evidence="1" type="ORF">ALOHA_HF1019P19.27</name>
</gene>
<reference evidence="1" key="1">
    <citation type="journal article" date="2007" name="Environ. Microbiol.">
        <title>Proteorhodopsin photosystem gene clusters exhibit co-evolutionary trends and shared ancestry among diverse marine microbial phyla.</title>
        <authorList>
            <person name="McCarren J."/>
            <person name="Delong E.F."/>
        </authorList>
    </citation>
    <scope>NUCLEOTIDE SEQUENCE</scope>
</reference>
<keyword evidence="1" id="KW-0687">Ribonucleoprotein</keyword>
<evidence type="ECO:0000313" key="1">
    <source>
        <dbReference type="EMBL" id="ABL60964.1"/>
    </source>
</evidence>
<name>A4GIF4_9BACT</name>